<evidence type="ECO:0000256" key="7">
    <source>
        <dbReference type="ARBA" id="ARBA00025067"/>
    </source>
</evidence>
<dbReference type="EC" id="1.5.1.3" evidence="3 8"/>
<evidence type="ECO:0000256" key="4">
    <source>
        <dbReference type="ARBA" id="ARBA00022563"/>
    </source>
</evidence>
<evidence type="ECO:0000256" key="6">
    <source>
        <dbReference type="ARBA" id="ARBA00023002"/>
    </source>
</evidence>
<dbReference type="EMBL" id="WHJG01000033">
    <property type="protein sequence ID" value="NHZ82480.1"/>
    <property type="molecule type" value="Genomic_DNA"/>
</dbReference>
<keyword evidence="12" id="KW-1185">Reference proteome</keyword>
<dbReference type="Gene3D" id="3.40.430.10">
    <property type="entry name" value="Dihydrofolate Reductase, subunit A"/>
    <property type="match status" value="1"/>
</dbReference>
<evidence type="ECO:0000256" key="1">
    <source>
        <dbReference type="ARBA" id="ARBA00004903"/>
    </source>
</evidence>
<evidence type="ECO:0000256" key="2">
    <source>
        <dbReference type="ARBA" id="ARBA00009539"/>
    </source>
</evidence>
<dbReference type="RefSeq" id="WP_167090530.1">
    <property type="nucleotide sequence ID" value="NZ_WHJG01000033.1"/>
</dbReference>
<dbReference type="Proteomes" id="UP000621455">
    <property type="component" value="Unassembled WGS sequence"/>
</dbReference>
<gene>
    <name evidence="11" type="ORF">F2P44_24830</name>
</gene>
<evidence type="ECO:0000256" key="5">
    <source>
        <dbReference type="ARBA" id="ARBA00022857"/>
    </source>
</evidence>
<evidence type="ECO:0000259" key="10">
    <source>
        <dbReference type="PROSITE" id="PS51330"/>
    </source>
</evidence>
<comment type="similarity">
    <text evidence="2 8 9">Belongs to the dihydrofolate reductase family.</text>
</comment>
<dbReference type="InterPro" id="IPR017925">
    <property type="entry name" value="DHFR_CS"/>
</dbReference>
<dbReference type="InterPro" id="IPR024072">
    <property type="entry name" value="DHFR-like_dom_sf"/>
</dbReference>
<evidence type="ECO:0000256" key="9">
    <source>
        <dbReference type="RuleBase" id="RU004474"/>
    </source>
</evidence>
<sequence>MTTLSLIVAMDAARGIGIDNTLPWRLPEDLAHFKRLTTGHPIIMGRKTFESIGRPLPNRRNIVITSNPDWFHEGVERAASVPQALALVQGGDGAGDASAFVIGGAQVYAQTLDLAQQVIVTEIAHSFACDAFFPPLDPAAWTETAREPHHSASNGFDYAFVTYSKAS</sequence>
<dbReference type="PROSITE" id="PS51330">
    <property type="entry name" value="DHFR_2"/>
    <property type="match status" value="1"/>
</dbReference>
<dbReference type="CDD" id="cd00209">
    <property type="entry name" value="DHFR"/>
    <property type="match status" value="1"/>
</dbReference>
<name>A0ABX0NJW6_9BURK</name>
<feature type="domain" description="DHFR" evidence="10">
    <location>
        <begin position="3"/>
        <end position="165"/>
    </location>
</feature>
<reference evidence="11 12" key="1">
    <citation type="submission" date="2019-10" db="EMBL/GenBank/DDBJ databases">
        <title>Taxonomy of Antarctic Massilia spp.: description of Massilia rubra sp. nov., Massilia aquatica sp. nov., Massilia mucilaginosa sp. nov., Massilia frigida sp. nov. isolated from streams, lakes and regoliths.</title>
        <authorList>
            <person name="Holochova P."/>
            <person name="Sedlacek I."/>
            <person name="Kralova S."/>
            <person name="Maslanova I."/>
            <person name="Busse H.-J."/>
            <person name="Stankova E."/>
            <person name="Vrbovska V."/>
            <person name="Kovarovic V."/>
            <person name="Bartak M."/>
            <person name="Svec P."/>
            <person name="Pantucek R."/>
        </authorList>
    </citation>
    <scope>NUCLEOTIDE SEQUENCE [LARGE SCALE GENOMIC DNA]</scope>
    <source>
        <strain evidence="11 12">CCM 8695</strain>
    </source>
</reference>
<comment type="function">
    <text evidence="7 8">Key enzyme in folate metabolism. Catalyzes an essential reaction for de novo glycine and purine synthesis, and for DNA precursor synthesis.</text>
</comment>
<comment type="caution">
    <text evidence="11">The sequence shown here is derived from an EMBL/GenBank/DDBJ whole genome shotgun (WGS) entry which is preliminary data.</text>
</comment>
<evidence type="ECO:0000313" key="12">
    <source>
        <dbReference type="Proteomes" id="UP000621455"/>
    </source>
</evidence>
<keyword evidence="4 8" id="KW-0554">One-carbon metabolism</keyword>
<dbReference type="PANTHER" id="PTHR48069">
    <property type="entry name" value="DIHYDROFOLATE REDUCTASE"/>
    <property type="match status" value="1"/>
</dbReference>
<keyword evidence="6 8" id="KW-0560">Oxidoreductase</keyword>
<evidence type="ECO:0000256" key="3">
    <source>
        <dbReference type="ARBA" id="ARBA00012856"/>
    </source>
</evidence>
<dbReference type="PROSITE" id="PS00075">
    <property type="entry name" value="DHFR_1"/>
    <property type="match status" value="1"/>
</dbReference>
<evidence type="ECO:0000256" key="8">
    <source>
        <dbReference type="PIRNR" id="PIRNR000194"/>
    </source>
</evidence>
<evidence type="ECO:0000313" key="11">
    <source>
        <dbReference type="EMBL" id="NHZ82480.1"/>
    </source>
</evidence>
<dbReference type="PRINTS" id="PR00070">
    <property type="entry name" value="DHFR"/>
</dbReference>
<proteinExistence type="inferred from homology"/>
<dbReference type="PANTHER" id="PTHR48069:SF3">
    <property type="entry name" value="DIHYDROFOLATE REDUCTASE"/>
    <property type="match status" value="1"/>
</dbReference>
<keyword evidence="5 8" id="KW-0521">NADP</keyword>
<dbReference type="InterPro" id="IPR012259">
    <property type="entry name" value="DHFR"/>
</dbReference>
<dbReference type="Pfam" id="PF00186">
    <property type="entry name" value="DHFR_1"/>
    <property type="match status" value="1"/>
</dbReference>
<comment type="pathway">
    <text evidence="1 8">Cofactor biosynthesis; tetrahydrofolate biosynthesis; 5,6,7,8-tetrahydrofolate from 7,8-dihydrofolate: step 1/1.</text>
</comment>
<protein>
    <recommendedName>
        <fullName evidence="3 8">Dihydrofolate reductase</fullName>
        <ecNumber evidence="3 8">1.5.1.3</ecNumber>
    </recommendedName>
</protein>
<dbReference type="SUPFAM" id="SSF53597">
    <property type="entry name" value="Dihydrofolate reductase-like"/>
    <property type="match status" value="1"/>
</dbReference>
<comment type="catalytic activity">
    <reaction evidence="8">
        <text>(6S)-5,6,7,8-tetrahydrofolate + NADP(+) = 7,8-dihydrofolate + NADPH + H(+)</text>
        <dbReference type="Rhea" id="RHEA:15009"/>
        <dbReference type="ChEBI" id="CHEBI:15378"/>
        <dbReference type="ChEBI" id="CHEBI:57451"/>
        <dbReference type="ChEBI" id="CHEBI:57453"/>
        <dbReference type="ChEBI" id="CHEBI:57783"/>
        <dbReference type="ChEBI" id="CHEBI:58349"/>
        <dbReference type="EC" id="1.5.1.3"/>
    </reaction>
</comment>
<organism evidence="11 12">
    <name type="scientific">Massilia frigida</name>
    <dbReference type="NCBI Taxonomy" id="2609281"/>
    <lineage>
        <taxon>Bacteria</taxon>
        <taxon>Pseudomonadati</taxon>
        <taxon>Pseudomonadota</taxon>
        <taxon>Betaproteobacteria</taxon>
        <taxon>Burkholderiales</taxon>
        <taxon>Oxalobacteraceae</taxon>
        <taxon>Telluria group</taxon>
        <taxon>Massilia</taxon>
    </lineage>
</organism>
<accession>A0ABX0NJW6</accession>
<dbReference type="PIRSF" id="PIRSF000194">
    <property type="entry name" value="DHFR"/>
    <property type="match status" value="1"/>
</dbReference>
<dbReference type="InterPro" id="IPR001796">
    <property type="entry name" value="DHFR_dom"/>
</dbReference>